<keyword evidence="4" id="KW-1185">Reference proteome</keyword>
<dbReference type="InterPro" id="IPR048469">
    <property type="entry name" value="YchJ-like_M"/>
</dbReference>
<dbReference type="Gene3D" id="3.10.450.50">
    <property type="match status" value="1"/>
</dbReference>
<comment type="caution">
    <text evidence="3">The sequence shown here is derived from an EMBL/GenBank/DDBJ whole genome shotgun (WGS) entry which is preliminary data.</text>
</comment>
<organism evidence="3 4">
    <name type="scientific">Rhodococcoides corynebacterioides</name>
    <dbReference type="NCBI Taxonomy" id="53972"/>
    <lineage>
        <taxon>Bacteria</taxon>
        <taxon>Bacillati</taxon>
        <taxon>Actinomycetota</taxon>
        <taxon>Actinomycetes</taxon>
        <taxon>Mycobacteriales</taxon>
        <taxon>Nocardiaceae</taxon>
        <taxon>Rhodococcoides</taxon>
    </lineage>
</organism>
<sequence length="126" mass="13823">MPATCPCGTPLPMSECCGPLLEGRIGAPTAERLMRSRYTAFTVLDAQYLLRTWHPDTRPSTLDLDDRRRWAGLEILGTTGGGLLHTTGTVEFVAHFRDAGARHSGSQRENSTFSRVDGAWVYVDAV</sequence>
<dbReference type="InterPro" id="IPR032710">
    <property type="entry name" value="NTF2-like_dom_sf"/>
</dbReference>
<dbReference type="RefSeq" id="WP_204869349.1">
    <property type="nucleotide sequence ID" value="NZ_JAFBBK010000001.1"/>
</dbReference>
<dbReference type="SUPFAM" id="SSF54427">
    <property type="entry name" value="NTF2-like"/>
    <property type="match status" value="1"/>
</dbReference>
<protein>
    <recommendedName>
        <fullName evidence="1">UPF0225 protein JOE42_003303</fullName>
    </recommendedName>
</protein>
<reference evidence="3 4" key="1">
    <citation type="submission" date="2021-01" db="EMBL/GenBank/DDBJ databases">
        <title>Genomics of switchgrass bacterial isolates.</title>
        <authorList>
            <person name="Shade A."/>
        </authorList>
    </citation>
    <scope>NUCLEOTIDE SEQUENCE [LARGE SCALE GENOMIC DNA]</scope>
    <source>
        <strain evidence="3 4">PvP111</strain>
    </source>
</reference>
<dbReference type="EMBL" id="JAFBBK010000001">
    <property type="protein sequence ID" value="MBM7416570.1"/>
    <property type="molecule type" value="Genomic_DNA"/>
</dbReference>
<accession>A0ABS2KY62</accession>
<proteinExistence type="inferred from homology"/>
<gene>
    <name evidence="3" type="ORF">JOE42_003303</name>
</gene>
<evidence type="ECO:0000313" key="3">
    <source>
        <dbReference type="EMBL" id="MBM7416570.1"/>
    </source>
</evidence>
<name>A0ABS2KY62_9NOCA</name>
<dbReference type="Proteomes" id="UP000703038">
    <property type="component" value="Unassembled WGS sequence"/>
</dbReference>
<comment type="similarity">
    <text evidence="1">Belongs to the UPF0225 family.</text>
</comment>
<evidence type="ECO:0000259" key="2">
    <source>
        <dbReference type="Pfam" id="PF17775"/>
    </source>
</evidence>
<dbReference type="InterPro" id="IPR023006">
    <property type="entry name" value="YchJ-like"/>
</dbReference>
<dbReference type="Pfam" id="PF17775">
    <property type="entry name" value="YchJ_M-like"/>
    <property type="match status" value="1"/>
</dbReference>
<evidence type="ECO:0000256" key="1">
    <source>
        <dbReference type="HAMAP-Rule" id="MF_00612"/>
    </source>
</evidence>
<evidence type="ECO:0000313" key="4">
    <source>
        <dbReference type="Proteomes" id="UP000703038"/>
    </source>
</evidence>
<feature type="domain" description="YchJ-like middle NTF2-like" evidence="2">
    <location>
        <begin position="29"/>
        <end position="125"/>
    </location>
</feature>
<dbReference type="HAMAP" id="MF_00612">
    <property type="entry name" value="UPF0225"/>
    <property type="match status" value="1"/>
</dbReference>